<evidence type="ECO:0000313" key="1">
    <source>
        <dbReference type="EMBL" id="MCS1397494.1"/>
    </source>
</evidence>
<dbReference type="EMBL" id="JANTOO010000014">
    <property type="protein sequence ID" value="MCS1397494.1"/>
    <property type="molecule type" value="Genomic_DNA"/>
</dbReference>
<dbReference type="InterPro" id="IPR008861">
    <property type="entry name" value="GpX-like"/>
</dbReference>
<name>A0ABT2DRF7_9BACI</name>
<gene>
    <name evidence="1" type="ORF">NXZ79_15795</name>
</gene>
<evidence type="ECO:0000313" key="2">
    <source>
        <dbReference type="Proteomes" id="UP001525021"/>
    </source>
</evidence>
<protein>
    <submittedName>
        <fullName evidence="1">Tail protein X</fullName>
    </submittedName>
</protein>
<reference evidence="1 2" key="1">
    <citation type="submission" date="2022-08" db="EMBL/GenBank/DDBJ databases">
        <title>Lysinibacillus sequencing.</title>
        <authorList>
            <person name="Dunlap C."/>
        </authorList>
    </citation>
    <scope>NUCLEOTIDE SEQUENCE [LARGE SCALE GENOMIC DNA]</scope>
    <source>
        <strain evidence="1 2">PB211</strain>
    </source>
</reference>
<sequence>MNSYRTTQGETWDLIAYKLWGSEYLLPLLFDANPQCKDTLIFSGGVILNVPDILLEDVTERPEWLGEDEEL</sequence>
<dbReference type="Pfam" id="PF05489">
    <property type="entry name" value="Phage_tail_X"/>
    <property type="match status" value="1"/>
</dbReference>
<comment type="caution">
    <text evidence="1">The sequence shown here is derived from an EMBL/GenBank/DDBJ whole genome shotgun (WGS) entry which is preliminary data.</text>
</comment>
<organism evidence="1 2">
    <name type="scientific">Lysinibacillus pinottii</name>
    <dbReference type="NCBI Taxonomy" id="2973932"/>
    <lineage>
        <taxon>Bacteria</taxon>
        <taxon>Bacillati</taxon>
        <taxon>Bacillota</taxon>
        <taxon>Bacilli</taxon>
        <taxon>Bacillales</taxon>
        <taxon>Bacillaceae</taxon>
        <taxon>Lysinibacillus</taxon>
    </lineage>
</organism>
<dbReference type="RefSeq" id="WP_036162178.1">
    <property type="nucleotide sequence ID" value="NZ_JANTOO010000014.1"/>
</dbReference>
<proteinExistence type="predicted"/>
<keyword evidence="2" id="KW-1185">Reference proteome</keyword>
<accession>A0ABT2DRF7</accession>
<dbReference type="Proteomes" id="UP001525021">
    <property type="component" value="Unassembled WGS sequence"/>
</dbReference>